<comment type="caution">
    <text evidence="2">The sequence shown here is derived from an EMBL/GenBank/DDBJ whole genome shotgun (WGS) entry which is preliminary data.</text>
</comment>
<accession>A0ABW4EJ91</accession>
<protein>
    <submittedName>
        <fullName evidence="2">DUF3047 domain-containing protein</fullName>
    </submittedName>
</protein>
<keyword evidence="3" id="KW-1185">Reference proteome</keyword>
<feature type="signal peptide" evidence="1">
    <location>
        <begin position="1"/>
        <end position="22"/>
    </location>
</feature>
<keyword evidence="1" id="KW-0732">Signal</keyword>
<name>A0ABW4EJ91_9RHOB</name>
<gene>
    <name evidence="2" type="ORF">ACFTOW_15015</name>
</gene>
<evidence type="ECO:0000313" key="3">
    <source>
        <dbReference type="Proteomes" id="UP001597186"/>
    </source>
</evidence>
<dbReference type="EMBL" id="JBHUDD010000139">
    <property type="protein sequence ID" value="MFD1510696.1"/>
    <property type="molecule type" value="Genomic_DNA"/>
</dbReference>
<dbReference type="Proteomes" id="UP001597186">
    <property type="component" value="Unassembled WGS sequence"/>
</dbReference>
<evidence type="ECO:0000256" key="1">
    <source>
        <dbReference type="SAM" id="SignalP"/>
    </source>
</evidence>
<evidence type="ECO:0000313" key="2">
    <source>
        <dbReference type="EMBL" id="MFD1510696.1"/>
    </source>
</evidence>
<proteinExistence type="predicted"/>
<organism evidence="2 3">
    <name type="scientific">Lacimonas salitolerans</name>
    <dbReference type="NCBI Taxonomy" id="1323750"/>
    <lineage>
        <taxon>Bacteria</taxon>
        <taxon>Pseudomonadati</taxon>
        <taxon>Pseudomonadota</taxon>
        <taxon>Alphaproteobacteria</taxon>
        <taxon>Rhodobacterales</taxon>
        <taxon>Paracoccaceae</taxon>
        <taxon>Lacimonas</taxon>
    </lineage>
</organism>
<sequence length="217" mass="23414">MTARKIAIAALAAMMWTAPAQATGPVSFDGAWQQQTFPRLDANTYGFGGSSLTLRSDAAVSLVWRALDQTFWPARSATWRWSVTTGTPPTDLGRKGGDDRNMAIYFVFLPQDKAAGADGSGIGRLLRDRDARVLVYVWGGDHRRGQMLDSPYLGDRGKTVVLRRAGTGAHDEAVDLAADFTLAFGTAPQALLGLAVSGDSDDTNSRIDARLERLVLR</sequence>
<feature type="chain" id="PRO_5046361597" evidence="1">
    <location>
        <begin position="23"/>
        <end position="217"/>
    </location>
</feature>
<dbReference type="InterPro" id="IPR021409">
    <property type="entry name" value="DUF3047"/>
</dbReference>
<dbReference type="Pfam" id="PF11249">
    <property type="entry name" value="DUF3047"/>
    <property type="match status" value="1"/>
</dbReference>
<dbReference type="RefSeq" id="WP_379917117.1">
    <property type="nucleotide sequence ID" value="NZ_JBHUDD010000139.1"/>
</dbReference>
<reference evidence="3" key="1">
    <citation type="journal article" date="2019" name="Int. J. Syst. Evol. Microbiol.">
        <title>The Global Catalogue of Microorganisms (GCM) 10K type strain sequencing project: providing services to taxonomists for standard genome sequencing and annotation.</title>
        <authorList>
            <consortium name="The Broad Institute Genomics Platform"/>
            <consortium name="The Broad Institute Genome Sequencing Center for Infectious Disease"/>
            <person name="Wu L."/>
            <person name="Ma J."/>
        </authorList>
    </citation>
    <scope>NUCLEOTIDE SEQUENCE [LARGE SCALE GENOMIC DNA]</scope>
    <source>
        <strain evidence="3">CGMCC 1.12477</strain>
    </source>
</reference>